<evidence type="ECO:0000256" key="3">
    <source>
        <dbReference type="ARBA" id="ARBA00022908"/>
    </source>
</evidence>
<dbReference type="STRING" id="1796616.A4V09_01690"/>
<dbReference type="AlphaFoldDB" id="A0A1C7I4T6"/>
<comment type="function">
    <text evidence="1">Site-specific tyrosine recombinase, which acts by catalyzing the cutting and rejoining of the recombining DNA molecules.</text>
</comment>
<keyword evidence="10" id="KW-1185">Reference proteome</keyword>
<keyword evidence="3" id="KW-0229">DNA integration</keyword>
<gene>
    <name evidence="9" type="ORF">A4V09_01690</name>
</gene>
<evidence type="ECO:0000259" key="7">
    <source>
        <dbReference type="PROSITE" id="PS51898"/>
    </source>
</evidence>
<organism evidence="9 10">
    <name type="scientific">Blautia pseudococcoides</name>
    <dbReference type="NCBI Taxonomy" id="1796616"/>
    <lineage>
        <taxon>Bacteria</taxon>
        <taxon>Bacillati</taxon>
        <taxon>Bacillota</taxon>
        <taxon>Clostridia</taxon>
        <taxon>Lachnospirales</taxon>
        <taxon>Lachnospiraceae</taxon>
        <taxon>Blautia</taxon>
    </lineage>
</organism>
<evidence type="ECO:0000256" key="5">
    <source>
        <dbReference type="ARBA" id="ARBA00023172"/>
    </source>
</evidence>
<dbReference type="Pfam" id="PF00589">
    <property type="entry name" value="Phage_integrase"/>
    <property type="match status" value="1"/>
</dbReference>
<dbReference type="Gene3D" id="1.10.150.130">
    <property type="match status" value="1"/>
</dbReference>
<dbReference type="GO" id="GO:0006310">
    <property type="term" value="P:DNA recombination"/>
    <property type="evidence" value="ECO:0007669"/>
    <property type="project" value="UniProtKB-KW"/>
</dbReference>
<evidence type="ECO:0000256" key="2">
    <source>
        <dbReference type="ARBA" id="ARBA00008857"/>
    </source>
</evidence>
<dbReference type="OrthoDB" id="9801717at2"/>
<dbReference type="PANTHER" id="PTHR30349">
    <property type="entry name" value="PHAGE INTEGRASE-RELATED"/>
    <property type="match status" value="1"/>
</dbReference>
<feature type="domain" description="Tyr recombinase" evidence="7">
    <location>
        <begin position="101"/>
        <end position="275"/>
    </location>
</feature>
<name>A0A1C7I4T6_9FIRM</name>
<evidence type="ECO:0000313" key="9">
    <source>
        <dbReference type="EMBL" id="ANU74585.1"/>
    </source>
</evidence>
<keyword evidence="4 6" id="KW-0238">DNA-binding</keyword>
<dbReference type="InterPro" id="IPR044068">
    <property type="entry name" value="CB"/>
</dbReference>
<dbReference type="InterPro" id="IPR013762">
    <property type="entry name" value="Integrase-like_cat_sf"/>
</dbReference>
<keyword evidence="5" id="KW-0233">DNA recombination</keyword>
<dbReference type="InterPro" id="IPR050090">
    <property type="entry name" value="Tyrosine_recombinase_XerCD"/>
</dbReference>
<dbReference type="InterPro" id="IPR002104">
    <property type="entry name" value="Integrase_catalytic"/>
</dbReference>
<dbReference type="Gene3D" id="1.10.443.10">
    <property type="entry name" value="Intergrase catalytic core"/>
    <property type="match status" value="1"/>
</dbReference>
<dbReference type="InterPro" id="IPR011010">
    <property type="entry name" value="DNA_brk_join_enz"/>
</dbReference>
<evidence type="ECO:0000256" key="6">
    <source>
        <dbReference type="PROSITE-ProRule" id="PRU01248"/>
    </source>
</evidence>
<evidence type="ECO:0000313" key="10">
    <source>
        <dbReference type="Proteomes" id="UP000092574"/>
    </source>
</evidence>
<dbReference type="EMBL" id="CP015405">
    <property type="protein sequence ID" value="ANU74585.1"/>
    <property type="molecule type" value="Genomic_DNA"/>
</dbReference>
<dbReference type="GO" id="GO:0015074">
    <property type="term" value="P:DNA integration"/>
    <property type="evidence" value="ECO:0007669"/>
    <property type="project" value="UniProtKB-KW"/>
</dbReference>
<evidence type="ECO:0000256" key="1">
    <source>
        <dbReference type="ARBA" id="ARBA00003283"/>
    </source>
</evidence>
<dbReference type="Pfam" id="PF02899">
    <property type="entry name" value="Phage_int_SAM_1"/>
    <property type="match status" value="1"/>
</dbReference>
<accession>A0A1C7I4T6</accession>
<dbReference type="PANTHER" id="PTHR30349:SF89">
    <property type="entry name" value="INTEGRASE_RECOMBINASE"/>
    <property type="match status" value="1"/>
</dbReference>
<dbReference type="SUPFAM" id="SSF56349">
    <property type="entry name" value="DNA breaking-rejoining enzymes"/>
    <property type="match status" value="1"/>
</dbReference>
<dbReference type="KEGG" id="byl:A4V09_01690"/>
<proteinExistence type="inferred from homology"/>
<comment type="similarity">
    <text evidence="2">Belongs to the 'phage' integrase family.</text>
</comment>
<sequence length="280" mass="32358">MRRDIITRAMIEEFQNYLWEHEKAKLTIQKYISEIENLKEFLQGQPIGKSRLLEYRGQLQERYKARTVNAKLSAINAYLVFSGMEACKVKLLKIQHCSFIEENKELSEAEYRRLLSSAGKLKNKRMYYLLLTFGGTGIRVSELPFITVEAVRTGRADINLKGKNRTVILPKKLTDKLSRYAKEQGIHTGAVFCTSSGKKLDRSNICHDMKKLCKEANVDVHKVSPHNFRHLFARCFYAVHKNLAHLADILGHSSVETTRIYVQTSIREHERIISKMKLVV</sequence>
<dbReference type="InterPro" id="IPR010998">
    <property type="entry name" value="Integrase_recombinase_N"/>
</dbReference>
<dbReference type="GO" id="GO:0003677">
    <property type="term" value="F:DNA binding"/>
    <property type="evidence" value="ECO:0007669"/>
    <property type="project" value="UniProtKB-UniRule"/>
</dbReference>
<dbReference type="InterPro" id="IPR004107">
    <property type="entry name" value="Integrase_SAM-like_N"/>
</dbReference>
<dbReference type="PROSITE" id="PS51898">
    <property type="entry name" value="TYR_RECOMBINASE"/>
    <property type="match status" value="1"/>
</dbReference>
<feature type="domain" description="Core-binding (CB)" evidence="8">
    <location>
        <begin position="5"/>
        <end position="83"/>
    </location>
</feature>
<dbReference type="Proteomes" id="UP000092574">
    <property type="component" value="Chromosome"/>
</dbReference>
<dbReference type="RefSeq" id="WP_065540814.1">
    <property type="nucleotide sequence ID" value="NZ_CP015405.2"/>
</dbReference>
<dbReference type="PROSITE" id="PS51900">
    <property type="entry name" value="CB"/>
    <property type="match status" value="1"/>
</dbReference>
<evidence type="ECO:0000256" key="4">
    <source>
        <dbReference type="ARBA" id="ARBA00023125"/>
    </source>
</evidence>
<evidence type="ECO:0000259" key="8">
    <source>
        <dbReference type="PROSITE" id="PS51900"/>
    </source>
</evidence>
<protein>
    <submittedName>
        <fullName evidence="9">Integrase</fullName>
    </submittedName>
</protein>
<reference evidence="9" key="1">
    <citation type="submission" date="2017-04" db="EMBL/GenBank/DDBJ databases">
        <title>Complete Genome Sequences of Twelve Strains of a Stable Defined Moderately Diverse Mouse Microbiota 2 (sDMDMm2).</title>
        <authorList>
            <person name="Uchimura Y."/>
            <person name="Wyss M."/>
            <person name="Brugiroux S."/>
            <person name="Limenitakis J.P."/>
            <person name="Stecher B."/>
            <person name="McCoy K.D."/>
            <person name="Macpherson A.J."/>
        </authorList>
    </citation>
    <scope>NUCLEOTIDE SEQUENCE</scope>
    <source>
        <strain evidence="9">YL58</strain>
    </source>
</reference>